<dbReference type="InterPro" id="IPR038282">
    <property type="entry name" value="DUF2267_sf"/>
</dbReference>
<dbReference type="Gene3D" id="1.10.490.110">
    <property type="entry name" value="Uncharacterized conserved protein DUF2267"/>
    <property type="match status" value="1"/>
</dbReference>
<gene>
    <name evidence="1" type="ORF">KEG57_54425</name>
</gene>
<comment type="caution">
    <text evidence="1">The sequence shown here is derived from an EMBL/GenBank/DDBJ whole genome shotgun (WGS) entry which is preliminary data.</text>
</comment>
<dbReference type="EMBL" id="JAGTJJ010000124">
    <property type="protein sequence ID" value="MDC3989568.1"/>
    <property type="molecule type" value="Genomic_DNA"/>
</dbReference>
<dbReference type="Pfam" id="PF10025">
    <property type="entry name" value="DUF2267"/>
    <property type="match status" value="1"/>
</dbReference>
<dbReference type="InterPro" id="IPR018727">
    <property type="entry name" value="DUF2267"/>
</dbReference>
<evidence type="ECO:0000313" key="2">
    <source>
        <dbReference type="Proteomes" id="UP001151081"/>
    </source>
</evidence>
<dbReference type="RefSeq" id="WP_272424401.1">
    <property type="nucleotide sequence ID" value="NZ_JAGTJJ010000124.1"/>
</dbReference>
<protein>
    <submittedName>
        <fullName evidence="1">DUF2267 domain-containing protein</fullName>
    </submittedName>
</protein>
<accession>A0A9X3XJ00</accession>
<name>A0A9X3XJ00_9BACT</name>
<sequence length="146" mass="15913">MANQGPQGGARIDPVSRRIVEHIEQVGGLPQKVRTPEAAAAVLCVLSRRLSKGEAQDLANSLPEALQTLVQPCAAHRGLESDVFDRGEFLRLLADHLRIEVGEAELVARAVLQGVRALLPQGEIEHIRGQLPSEIWELWGPRRVAA</sequence>
<proteinExistence type="predicted"/>
<organism evidence="1 2">
    <name type="scientific">Polyangium jinanense</name>
    <dbReference type="NCBI Taxonomy" id="2829994"/>
    <lineage>
        <taxon>Bacteria</taxon>
        <taxon>Pseudomonadati</taxon>
        <taxon>Myxococcota</taxon>
        <taxon>Polyangia</taxon>
        <taxon>Polyangiales</taxon>
        <taxon>Polyangiaceae</taxon>
        <taxon>Polyangium</taxon>
    </lineage>
</organism>
<dbReference type="Proteomes" id="UP001151081">
    <property type="component" value="Unassembled WGS sequence"/>
</dbReference>
<keyword evidence="2" id="KW-1185">Reference proteome</keyword>
<evidence type="ECO:0000313" key="1">
    <source>
        <dbReference type="EMBL" id="MDC3989568.1"/>
    </source>
</evidence>
<reference evidence="1 2" key="1">
    <citation type="submission" date="2021-04" db="EMBL/GenBank/DDBJ databases">
        <title>Genome analysis of Polyangium sp.</title>
        <authorList>
            <person name="Li Y."/>
            <person name="Wang J."/>
        </authorList>
    </citation>
    <scope>NUCLEOTIDE SEQUENCE [LARGE SCALE GENOMIC DNA]</scope>
    <source>
        <strain evidence="1 2">SDU14</strain>
    </source>
</reference>
<dbReference type="AlphaFoldDB" id="A0A9X3XJ00"/>